<feature type="transmembrane region" description="Helical" evidence="2">
    <location>
        <begin position="237"/>
        <end position="262"/>
    </location>
</feature>
<proteinExistence type="predicted"/>
<evidence type="ECO:0000256" key="1">
    <source>
        <dbReference type="SAM" id="MobiDB-lite"/>
    </source>
</evidence>
<dbReference type="Proteomes" id="UP000199318">
    <property type="component" value="Unassembled WGS sequence"/>
</dbReference>
<accession>A0A1H9QIX8</accession>
<evidence type="ECO:0000313" key="4">
    <source>
        <dbReference type="Proteomes" id="UP000199318"/>
    </source>
</evidence>
<reference evidence="4" key="1">
    <citation type="submission" date="2016-10" db="EMBL/GenBank/DDBJ databases">
        <authorList>
            <person name="de Groot N.N."/>
        </authorList>
    </citation>
    <scope>NUCLEOTIDE SEQUENCE [LARGE SCALE GENOMIC DNA]</scope>
    <source>
        <strain evidence="4">10nlg</strain>
    </source>
</reference>
<feature type="transmembrane region" description="Helical" evidence="2">
    <location>
        <begin position="187"/>
        <end position="203"/>
    </location>
</feature>
<keyword evidence="2" id="KW-1133">Transmembrane helix</keyword>
<dbReference type="STRING" id="1464123.SAMN05444126_10323"/>
<feature type="transmembrane region" description="Helical" evidence="2">
    <location>
        <begin position="101"/>
        <end position="119"/>
    </location>
</feature>
<feature type="transmembrane region" description="Helical" evidence="2">
    <location>
        <begin position="39"/>
        <end position="56"/>
    </location>
</feature>
<feature type="transmembrane region" description="Helical" evidence="2">
    <location>
        <begin position="209"/>
        <end position="225"/>
    </location>
</feature>
<protein>
    <submittedName>
        <fullName evidence="3">O-antigen ligase</fullName>
    </submittedName>
</protein>
<keyword evidence="4" id="KW-1185">Reference proteome</keyword>
<organism evidence="3 4">
    <name type="scientific">Salisediminibacterium halotolerans</name>
    <dbReference type="NCBI Taxonomy" id="517425"/>
    <lineage>
        <taxon>Bacteria</taxon>
        <taxon>Bacillati</taxon>
        <taxon>Bacillota</taxon>
        <taxon>Bacilli</taxon>
        <taxon>Bacillales</taxon>
        <taxon>Bacillaceae</taxon>
        <taxon>Salisediminibacterium</taxon>
    </lineage>
</organism>
<feature type="transmembrane region" description="Helical" evidence="2">
    <location>
        <begin position="16"/>
        <end position="33"/>
    </location>
</feature>
<comment type="caution">
    <text evidence="3">The sequence shown here is derived from an EMBL/GenBank/DDBJ whole genome shotgun (WGS) entry which is preliminary data.</text>
</comment>
<feature type="transmembrane region" description="Helical" evidence="2">
    <location>
        <begin position="126"/>
        <end position="144"/>
    </location>
</feature>
<name>A0A1H9QIX8_9BACI</name>
<keyword evidence="2" id="KW-0472">Membrane</keyword>
<feature type="transmembrane region" description="Helical" evidence="2">
    <location>
        <begin position="316"/>
        <end position="335"/>
    </location>
</feature>
<evidence type="ECO:0000313" key="3">
    <source>
        <dbReference type="EMBL" id="SER60145.1"/>
    </source>
</evidence>
<keyword evidence="3" id="KW-0436">Ligase</keyword>
<sequence>METIKRKPQSVYKQTVIAYLLLLYFLLIPFYIFPSGLPQIADFLLLMIFFLLVLSQRSIQLGPVTRSTIGLFIAFILITIIVNGIWAIRLNDAWVLESASYYVYNSVIVLTFIIAKSLFGAKLYPLIMNAAAASLILQALLLVPMYGTGDGARETLFFNNPNQLGYYALVSLAIVLLINETGRRKKGAFFFLALISGSIVIMASLSKAAIFAAVLLFFGYGVLQLNKLARKNSLKMLALFSSFAIFLGIFMLTDTLDGYAFFDDLSLRLESTGGTEDDNLSGRGYDRIFNHPEYALIGAGEGDITGRITSDYTGELHSTIGTVLFSYGVIGFVLFSGLLLKGVVAAAPAHLFALLPVLFYGLTHNGLRSGLFWILLTLLIVLKDDAVIERRKKRDQTENLRHLHREKRRNDDRSYAHEPNVTDFPAVGADRDRRRINRPYPGHYPELSADGTADPRFLYRRYRPRRSAQPRRSAR</sequence>
<dbReference type="GO" id="GO:0016874">
    <property type="term" value="F:ligase activity"/>
    <property type="evidence" value="ECO:0007669"/>
    <property type="project" value="UniProtKB-KW"/>
</dbReference>
<gene>
    <name evidence="3" type="ORF">SAMN05444126_10323</name>
</gene>
<dbReference type="AlphaFoldDB" id="A0A1H9QIX8"/>
<feature type="transmembrane region" description="Helical" evidence="2">
    <location>
        <begin position="366"/>
        <end position="382"/>
    </location>
</feature>
<dbReference type="EMBL" id="FOGV01000003">
    <property type="protein sequence ID" value="SER60145.1"/>
    <property type="molecule type" value="Genomic_DNA"/>
</dbReference>
<feature type="transmembrane region" description="Helical" evidence="2">
    <location>
        <begin position="342"/>
        <end position="360"/>
    </location>
</feature>
<feature type="transmembrane region" description="Helical" evidence="2">
    <location>
        <begin position="164"/>
        <end position="180"/>
    </location>
</feature>
<feature type="transmembrane region" description="Helical" evidence="2">
    <location>
        <begin position="68"/>
        <end position="89"/>
    </location>
</feature>
<evidence type="ECO:0000256" key="2">
    <source>
        <dbReference type="SAM" id="Phobius"/>
    </source>
</evidence>
<feature type="region of interest" description="Disordered" evidence="1">
    <location>
        <begin position="394"/>
        <end position="456"/>
    </location>
</feature>
<keyword evidence="2" id="KW-0812">Transmembrane</keyword>